<keyword evidence="2" id="KW-1185">Reference proteome</keyword>
<protein>
    <submittedName>
        <fullName evidence="1">Uncharacterized protein</fullName>
    </submittedName>
</protein>
<reference key="2">
    <citation type="submission" date="2011-03" db="EMBL/GenBank/DDBJ databases">
        <title>Complete genome sequence of the thermoacidophilic crenarchaeon Thermoproteus uzoniensis 768-20.</title>
        <authorList>
            <person name="Mardanov A.V."/>
            <person name="Gumerov V.M."/>
            <person name="Beletsky A.V."/>
            <person name="Prokofeva M.I."/>
            <person name="Bonch-Osmolovskaya E.A."/>
            <person name="Ravin N.V."/>
            <person name="Skryabin K.G."/>
        </authorList>
    </citation>
    <scope>NUCLEOTIDE SEQUENCE</scope>
    <source>
        <strain>768-20</strain>
    </source>
</reference>
<dbReference type="eggNOG" id="arCOG05664">
    <property type="taxonomic scope" value="Archaea"/>
</dbReference>
<evidence type="ECO:0000313" key="1">
    <source>
        <dbReference type="EMBL" id="AEA13389.1"/>
    </source>
</evidence>
<dbReference type="AlphaFoldDB" id="F2L4F7"/>
<dbReference type="HOGENOM" id="CLU_2313948_0_0_2"/>
<dbReference type="Proteomes" id="UP000008138">
    <property type="component" value="Chromosome"/>
</dbReference>
<gene>
    <name evidence="1" type="ordered locus">TUZN_1930</name>
</gene>
<sequence length="105" mass="11782">MAVKARLVAHLHKLADLSLAERLRLIALIYLESGIDAAREAARLANIPVTSVDRRSRWAVAEDEEPVEDLEEDVEESVEQFEESVEVVEEGYLGEAILKRVAPWS</sequence>
<evidence type="ECO:0000313" key="2">
    <source>
        <dbReference type="Proteomes" id="UP000008138"/>
    </source>
</evidence>
<dbReference type="GeneID" id="10361442"/>
<proteinExistence type="predicted"/>
<dbReference type="OrthoDB" id="381173at2157"/>
<dbReference type="STRING" id="999630.TUZN_1930"/>
<reference evidence="1 2" key="1">
    <citation type="journal article" date="2011" name="J. Bacteriol.">
        <title>Complete genome sequence of the thermoacidophilic crenarchaeon Thermoproteus uzoniensis 768-20.</title>
        <authorList>
            <person name="Mardanov A.V."/>
            <person name="Gumerov V.M."/>
            <person name="Beletsky A.V."/>
            <person name="Prokofeva M.I."/>
            <person name="Bonch-Osmolovskaya E.A."/>
            <person name="Ravin N.V."/>
            <person name="Skryabin K.G."/>
        </authorList>
    </citation>
    <scope>NUCLEOTIDE SEQUENCE [LARGE SCALE GENOMIC DNA]</scope>
    <source>
        <strain evidence="1 2">768-20</strain>
    </source>
</reference>
<dbReference type="RefSeq" id="WP_013680724.1">
    <property type="nucleotide sequence ID" value="NC_015315.1"/>
</dbReference>
<organism evidence="1 2">
    <name type="scientific">Thermoproteus uzoniensis (strain 768-20)</name>
    <dbReference type="NCBI Taxonomy" id="999630"/>
    <lineage>
        <taxon>Archaea</taxon>
        <taxon>Thermoproteota</taxon>
        <taxon>Thermoprotei</taxon>
        <taxon>Thermoproteales</taxon>
        <taxon>Thermoproteaceae</taxon>
        <taxon>Thermoproteus</taxon>
    </lineage>
</organism>
<dbReference type="EMBL" id="CP002590">
    <property type="protein sequence ID" value="AEA13389.1"/>
    <property type="molecule type" value="Genomic_DNA"/>
</dbReference>
<name>F2L4F7_THEU7</name>
<accession>F2L4F7</accession>
<dbReference type="KEGG" id="tuz:TUZN_1930"/>